<comment type="subcellular location">
    <subcellularLocation>
        <location evidence="1">Cell membrane</location>
        <topology evidence="1">Single-pass membrane protein</topology>
    </subcellularLocation>
</comment>
<dbReference type="PANTHER" id="PTHR30329">
    <property type="entry name" value="STATOR ELEMENT OF FLAGELLAR MOTOR COMPLEX"/>
    <property type="match status" value="1"/>
</dbReference>
<dbReference type="KEGG" id="mdn:JT25_008210"/>
<evidence type="ECO:0000256" key="7">
    <source>
        <dbReference type="PROSITE-ProRule" id="PRU00473"/>
    </source>
</evidence>
<keyword evidence="5 10" id="KW-1133">Transmembrane helix</keyword>
<feature type="coiled-coil region" evidence="8">
    <location>
        <begin position="113"/>
        <end position="148"/>
    </location>
</feature>
<evidence type="ECO:0000256" key="8">
    <source>
        <dbReference type="SAM" id="Coils"/>
    </source>
</evidence>
<feature type="region of interest" description="Disordered" evidence="9">
    <location>
        <begin position="282"/>
        <end position="323"/>
    </location>
</feature>
<dbReference type="STRING" id="1538553.JT25_008210"/>
<keyword evidence="6 7" id="KW-0472">Membrane</keyword>
<organism evidence="12 13">
    <name type="scientific">Methylomonas denitrificans</name>
    <dbReference type="NCBI Taxonomy" id="1538553"/>
    <lineage>
        <taxon>Bacteria</taxon>
        <taxon>Pseudomonadati</taxon>
        <taxon>Pseudomonadota</taxon>
        <taxon>Gammaproteobacteria</taxon>
        <taxon>Methylococcales</taxon>
        <taxon>Methylococcaceae</taxon>
        <taxon>Methylomonas</taxon>
    </lineage>
</organism>
<dbReference type="InterPro" id="IPR050330">
    <property type="entry name" value="Bact_OuterMem_StrucFunc"/>
</dbReference>
<dbReference type="PANTHER" id="PTHR30329:SF21">
    <property type="entry name" value="LIPOPROTEIN YIAD-RELATED"/>
    <property type="match status" value="1"/>
</dbReference>
<dbReference type="CDD" id="cd07185">
    <property type="entry name" value="OmpA_C-like"/>
    <property type="match status" value="1"/>
</dbReference>
<keyword evidence="12" id="KW-0969">Cilium</keyword>
<feature type="region of interest" description="Disordered" evidence="9">
    <location>
        <begin position="86"/>
        <end position="112"/>
    </location>
</feature>
<dbReference type="Gene3D" id="3.30.1330.60">
    <property type="entry name" value="OmpA-like domain"/>
    <property type="match status" value="1"/>
</dbReference>
<dbReference type="InterPro" id="IPR006665">
    <property type="entry name" value="OmpA-like"/>
</dbReference>
<dbReference type="RefSeq" id="WP_062328234.1">
    <property type="nucleotide sequence ID" value="NZ_CP014476.1"/>
</dbReference>
<comment type="similarity">
    <text evidence="2">Belongs to the MotB family.</text>
</comment>
<sequence>MAEQPIIIKKIKKGGHGGHHGGAWKIAYADFVTAMMAFFLLMWLLGSTDEKTKKGISEYFQNPFGVAITNSSGEGTGDRASIIQAGGQDLKSQEEGQVHQGENTPAEPTPEDIEKLAEEQEKLKLEKLQEKIEEMLKANDKLAEYKDQIKLETTPEGLKIQIIDAQNRPMFKLASSGIETYAQAILRELAPVINELPNKVTINGHTDALPFPSNRTGYSNWELSSDRANVARRELNQGGLSEEKVLRVVGLASSIPYKGDVPNDPMNRRISIVVMNKKTENQVLHDGAEDKPGSSDTTVPGLPAMSPTIQQNTKITGADGAAH</sequence>
<evidence type="ECO:0000256" key="1">
    <source>
        <dbReference type="ARBA" id="ARBA00004162"/>
    </source>
</evidence>
<keyword evidence="3" id="KW-1003">Cell membrane</keyword>
<keyword evidence="13" id="KW-1185">Reference proteome</keyword>
<feature type="transmembrane region" description="Helical" evidence="10">
    <location>
        <begin position="26"/>
        <end position="45"/>
    </location>
</feature>
<dbReference type="NCBIfam" id="NF006548">
    <property type="entry name" value="PRK09041.1"/>
    <property type="match status" value="1"/>
</dbReference>
<dbReference type="GO" id="GO:0005886">
    <property type="term" value="C:plasma membrane"/>
    <property type="evidence" value="ECO:0007669"/>
    <property type="project" value="UniProtKB-SubCell"/>
</dbReference>
<dbReference type="SUPFAM" id="SSF103088">
    <property type="entry name" value="OmpA-like"/>
    <property type="match status" value="1"/>
</dbReference>
<evidence type="ECO:0000256" key="9">
    <source>
        <dbReference type="SAM" id="MobiDB-lite"/>
    </source>
</evidence>
<accession>A0A126T319</accession>
<dbReference type="OrthoDB" id="9809186at2"/>
<evidence type="ECO:0000256" key="3">
    <source>
        <dbReference type="ARBA" id="ARBA00022475"/>
    </source>
</evidence>
<evidence type="ECO:0000256" key="6">
    <source>
        <dbReference type="ARBA" id="ARBA00023136"/>
    </source>
</evidence>
<keyword evidence="8" id="KW-0175">Coiled coil</keyword>
<evidence type="ECO:0000313" key="13">
    <source>
        <dbReference type="Proteomes" id="UP000030512"/>
    </source>
</evidence>
<dbReference type="PROSITE" id="PS51123">
    <property type="entry name" value="OMPA_2"/>
    <property type="match status" value="1"/>
</dbReference>
<evidence type="ECO:0000259" key="11">
    <source>
        <dbReference type="PROSITE" id="PS51123"/>
    </source>
</evidence>
<feature type="domain" description="OmpA-like" evidence="11">
    <location>
        <begin position="158"/>
        <end position="278"/>
    </location>
</feature>
<reference evidence="12 13" key="1">
    <citation type="journal article" date="2015" name="Environ. Microbiol.">
        <title>Methane oxidation coupled to nitrate reduction under hypoxia by the Gammaproteobacterium Methylomonas denitrificans, sp. nov. type strain FJG1.</title>
        <authorList>
            <person name="Kits K.D."/>
            <person name="Klotz M.G."/>
            <person name="Stein L.Y."/>
        </authorList>
    </citation>
    <scope>NUCLEOTIDE SEQUENCE [LARGE SCALE GENOMIC DNA]</scope>
    <source>
        <strain evidence="12 13">FJG1</strain>
    </source>
</reference>
<gene>
    <name evidence="12" type="ORF">JT25_008210</name>
</gene>
<name>A0A126T319_9GAMM</name>
<keyword evidence="12" id="KW-0966">Cell projection</keyword>
<evidence type="ECO:0000256" key="4">
    <source>
        <dbReference type="ARBA" id="ARBA00022692"/>
    </source>
</evidence>
<dbReference type="EMBL" id="CP014476">
    <property type="protein sequence ID" value="AMK76475.1"/>
    <property type="molecule type" value="Genomic_DNA"/>
</dbReference>
<dbReference type="InterPro" id="IPR025713">
    <property type="entry name" value="MotB-like_N_dom"/>
</dbReference>
<protein>
    <submittedName>
        <fullName evidence="12">Flagellar motor protein MotB</fullName>
    </submittedName>
</protein>
<keyword evidence="4 10" id="KW-0812">Transmembrane</keyword>
<proteinExistence type="inferred from homology"/>
<dbReference type="AlphaFoldDB" id="A0A126T319"/>
<dbReference type="Pfam" id="PF00691">
    <property type="entry name" value="OmpA"/>
    <property type="match status" value="1"/>
</dbReference>
<dbReference type="Pfam" id="PF13677">
    <property type="entry name" value="MotB_plug"/>
    <property type="match status" value="1"/>
</dbReference>
<evidence type="ECO:0000256" key="10">
    <source>
        <dbReference type="SAM" id="Phobius"/>
    </source>
</evidence>
<dbReference type="Proteomes" id="UP000030512">
    <property type="component" value="Chromosome"/>
</dbReference>
<evidence type="ECO:0000256" key="2">
    <source>
        <dbReference type="ARBA" id="ARBA00008914"/>
    </source>
</evidence>
<evidence type="ECO:0000256" key="5">
    <source>
        <dbReference type="ARBA" id="ARBA00022989"/>
    </source>
</evidence>
<dbReference type="InterPro" id="IPR036737">
    <property type="entry name" value="OmpA-like_sf"/>
</dbReference>
<evidence type="ECO:0000313" key="12">
    <source>
        <dbReference type="EMBL" id="AMK76475.1"/>
    </source>
</evidence>
<keyword evidence="12" id="KW-0282">Flagellum</keyword>